<feature type="non-terminal residue" evidence="1">
    <location>
        <position position="98"/>
    </location>
</feature>
<dbReference type="Proteomes" id="UP000789405">
    <property type="component" value="Unassembled WGS sequence"/>
</dbReference>
<evidence type="ECO:0000313" key="1">
    <source>
        <dbReference type="EMBL" id="CAG8827856.1"/>
    </source>
</evidence>
<dbReference type="EMBL" id="CAJVPY010070425">
    <property type="protein sequence ID" value="CAG8827856.1"/>
    <property type="molecule type" value="Genomic_DNA"/>
</dbReference>
<gene>
    <name evidence="1" type="ORF">DERYTH_LOCUS28383</name>
</gene>
<reference evidence="1" key="1">
    <citation type="submission" date="2021-06" db="EMBL/GenBank/DDBJ databases">
        <authorList>
            <person name="Kallberg Y."/>
            <person name="Tangrot J."/>
            <person name="Rosling A."/>
        </authorList>
    </citation>
    <scope>NUCLEOTIDE SEQUENCE</scope>
    <source>
        <strain evidence="1">MA453B</strain>
    </source>
</reference>
<accession>A0A9N9KGS3</accession>
<sequence length="98" mass="11425">EINTLREIQRDQDRKIMQLEDTVNLLQDQELKFVDFENSLNILRSLYNSLVDQINSLQVLSRQSLMIQEQVDWVERNVSESSFAAQQKTAKKAPASNE</sequence>
<evidence type="ECO:0000313" key="2">
    <source>
        <dbReference type="Proteomes" id="UP000789405"/>
    </source>
</evidence>
<proteinExistence type="predicted"/>
<organism evidence="1 2">
    <name type="scientific">Dentiscutata erythropus</name>
    <dbReference type="NCBI Taxonomy" id="1348616"/>
    <lineage>
        <taxon>Eukaryota</taxon>
        <taxon>Fungi</taxon>
        <taxon>Fungi incertae sedis</taxon>
        <taxon>Mucoromycota</taxon>
        <taxon>Glomeromycotina</taxon>
        <taxon>Glomeromycetes</taxon>
        <taxon>Diversisporales</taxon>
        <taxon>Gigasporaceae</taxon>
        <taxon>Dentiscutata</taxon>
    </lineage>
</organism>
<comment type="caution">
    <text evidence="1">The sequence shown here is derived from an EMBL/GenBank/DDBJ whole genome shotgun (WGS) entry which is preliminary data.</text>
</comment>
<dbReference type="AlphaFoldDB" id="A0A9N9KGS3"/>
<dbReference type="OrthoDB" id="10472560at2759"/>
<feature type="non-terminal residue" evidence="1">
    <location>
        <position position="1"/>
    </location>
</feature>
<protein>
    <submittedName>
        <fullName evidence="1">22581_t:CDS:1</fullName>
    </submittedName>
</protein>
<keyword evidence="2" id="KW-1185">Reference proteome</keyword>
<name>A0A9N9KGS3_9GLOM</name>